<dbReference type="Pfam" id="PF18994">
    <property type="entry name" value="Prophage_tailD1"/>
    <property type="match status" value="1"/>
</dbReference>
<protein>
    <recommendedName>
        <fullName evidence="7">Prophage tail endopeptidase domain-containing protein</fullName>
    </recommendedName>
</protein>
<dbReference type="Proteomes" id="UP000187499">
    <property type="component" value="Chromosome"/>
</dbReference>
<dbReference type="KEGG" id="lalw:BTM29_05710"/>
<dbReference type="InterPro" id="IPR044051">
    <property type="entry name" value="Prophage_tail_N"/>
</dbReference>
<dbReference type="InterPro" id="IPR024968">
    <property type="entry name" value="SlpA_C_lactobacillus"/>
</dbReference>
<dbReference type="EMBL" id="CP019323">
    <property type="protein sequence ID" value="APX72090.1"/>
    <property type="molecule type" value="Genomic_DNA"/>
</dbReference>
<evidence type="ECO:0008006" key="7">
    <source>
        <dbReference type="Google" id="ProtNLM"/>
    </source>
</evidence>
<dbReference type="Gene3D" id="3.55.50.40">
    <property type="match status" value="1"/>
</dbReference>
<name>A0A1P8Q2K0_9LACO</name>
<organism evidence="5 6">
    <name type="scientific">Companilactobacillus allii</name>
    <dbReference type="NCBI Taxonomy" id="1847728"/>
    <lineage>
        <taxon>Bacteria</taxon>
        <taxon>Bacillati</taxon>
        <taxon>Bacillota</taxon>
        <taxon>Bacilli</taxon>
        <taxon>Lactobacillales</taxon>
        <taxon>Lactobacillaceae</taxon>
        <taxon>Companilactobacillus</taxon>
    </lineage>
</organism>
<feature type="domain" description="Prophage endopeptidase tail N-terminal" evidence="4">
    <location>
        <begin position="6"/>
        <end position="91"/>
    </location>
</feature>
<feature type="domain" description="S-layer protein C-terminal" evidence="2">
    <location>
        <begin position="255"/>
        <end position="302"/>
    </location>
</feature>
<dbReference type="STRING" id="1847728.BTM29_05710"/>
<dbReference type="Gene3D" id="6.20.110.10">
    <property type="match status" value="1"/>
</dbReference>
<reference evidence="6" key="1">
    <citation type="submission" date="2016-12" db="EMBL/GenBank/DDBJ databases">
        <authorList>
            <person name="Jung M.Y."/>
            <person name="Lee S.H."/>
        </authorList>
    </citation>
    <scope>NUCLEOTIDE SEQUENCE [LARGE SCALE GENOMIC DNA]</scope>
    <source>
        <strain evidence="6">WiKim39</strain>
    </source>
</reference>
<feature type="region of interest" description="Disordered" evidence="1">
    <location>
        <begin position="568"/>
        <end position="589"/>
    </location>
</feature>
<feature type="compositionally biased region" description="Acidic residues" evidence="1">
    <location>
        <begin position="576"/>
        <end position="586"/>
    </location>
</feature>
<evidence type="ECO:0000256" key="1">
    <source>
        <dbReference type="SAM" id="MobiDB-lite"/>
    </source>
</evidence>
<evidence type="ECO:0000259" key="4">
    <source>
        <dbReference type="Pfam" id="PF18994"/>
    </source>
</evidence>
<feature type="compositionally biased region" description="Polar residues" evidence="1">
    <location>
        <begin position="351"/>
        <end position="361"/>
    </location>
</feature>
<gene>
    <name evidence="5" type="ORF">BTM29_05710</name>
</gene>
<dbReference type="Pfam" id="PF06605">
    <property type="entry name" value="Prophage_tail"/>
    <property type="match status" value="1"/>
</dbReference>
<dbReference type="OrthoDB" id="2404328at2"/>
<feature type="domain" description="Tail spike" evidence="3">
    <location>
        <begin position="107"/>
        <end position="225"/>
    </location>
</feature>
<proteinExistence type="predicted"/>
<evidence type="ECO:0000259" key="2">
    <source>
        <dbReference type="Pfam" id="PF03217"/>
    </source>
</evidence>
<dbReference type="Pfam" id="PF03217">
    <property type="entry name" value="SlpA"/>
    <property type="match status" value="1"/>
</dbReference>
<dbReference type="InterPro" id="IPR010572">
    <property type="entry name" value="Tail_dom"/>
</dbReference>
<accession>A0A1P8Q2K0</accession>
<feature type="region of interest" description="Disordered" evidence="1">
    <location>
        <begin position="330"/>
        <end position="365"/>
    </location>
</feature>
<evidence type="ECO:0000313" key="6">
    <source>
        <dbReference type="Proteomes" id="UP000187499"/>
    </source>
</evidence>
<evidence type="ECO:0000313" key="5">
    <source>
        <dbReference type="EMBL" id="APX72090.1"/>
    </source>
</evidence>
<evidence type="ECO:0000259" key="3">
    <source>
        <dbReference type="Pfam" id="PF06605"/>
    </source>
</evidence>
<sequence>MNGHKLFVKSADNQNEEWLTCINEDTFQLSSQISDNFQISFTAWLSDDAKVSFDMLQGESYVIYDGQKYVIKQCIQKYVDDLVTKDITAVHEIFGIQNFRQFKINSGSDSYSIDSMLKFIFDSPYNTEGFDYKIIGTFSKVDIIDWGNCSGLDAIQKAVDSYGAKWLPNGKTVILYDSNSYKNPTNKQYIWAHNTNDIELSVDYTSIQNGAMLYGATKDDSHTQTPDSNTVIDSAGISMTATPTGKDTKGTISSMSGAPVYSSPTKKIATGQILDNGTTWKISKQVTVDGTIWYRVATNGWVSEKYFRFDQPDDVKPETHSINLVYGQGTIKMDDSDSSDDDNSTSETTTGPASGTISTMETDGAPVYSDPSDLTSIVDHLANGTSWAIFSKKTIKDVVYYKVGVNEWVSGKYIPFDKDGDVKPEDHTIQKVSGQGTIKSDDTVYVYDSAFTPQNKTGVELAKGTQWKISSSVSDGAQGKSWYLIGTNQWVSQDMFDFSGKTDVEPVEVVTPSKGAEVFNSPFTPQKVIRYLFDGTQWKINGSVSDGANGNSFYRVATNEWVNQSNFDFSGATDVEPTETDGTDGTDGDKENYVFTPFFLF</sequence>
<dbReference type="AlphaFoldDB" id="A0A1P8Q2K0"/>
<keyword evidence="6" id="KW-1185">Reference proteome</keyword>
<dbReference type="RefSeq" id="WP_076614593.1">
    <property type="nucleotide sequence ID" value="NZ_CP019323.1"/>
</dbReference>